<organism evidence="2 3">
    <name type="scientific">Cryobacterium algoritolerans</name>
    <dbReference type="NCBI Taxonomy" id="1259184"/>
    <lineage>
        <taxon>Bacteria</taxon>
        <taxon>Bacillati</taxon>
        <taxon>Actinomycetota</taxon>
        <taxon>Actinomycetes</taxon>
        <taxon>Micrococcales</taxon>
        <taxon>Microbacteriaceae</taxon>
        <taxon>Cryobacterium</taxon>
    </lineage>
</organism>
<gene>
    <name evidence="2" type="ORF">E3O19_15980</name>
</gene>
<reference evidence="2 3" key="1">
    <citation type="submission" date="2019-03" db="EMBL/GenBank/DDBJ databases">
        <title>Genomics of glacier-inhabiting Cryobacterium strains.</title>
        <authorList>
            <person name="Liu Q."/>
            <person name="Xin Y.-H."/>
        </authorList>
    </citation>
    <scope>NUCLEOTIDE SEQUENCE [LARGE SCALE GENOMIC DNA]</scope>
    <source>
        <strain evidence="2 3">MDT1-3</strain>
    </source>
</reference>
<dbReference type="Proteomes" id="UP000298412">
    <property type="component" value="Unassembled WGS sequence"/>
</dbReference>
<keyword evidence="3" id="KW-1185">Reference proteome</keyword>
<feature type="chain" id="PRO_5020998117" description="Lipoprotein" evidence="1">
    <location>
        <begin position="31"/>
        <end position="185"/>
    </location>
</feature>
<accession>A0A4V3IE00</accession>
<feature type="signal peptide" evidence="1">
    <location>
        <begin position="1"/>
        <end position="30"/>
    </location>
</feature>
<keyword evidence="1" id="KW-0732">Signal</keyword>
<evidence type="ECO:0008006" key="4">
    <source>
        <dbReference type="Google" id="ProtNLM"/>
    </source>
</evidence>
<sequence length="185" mass="19347">MRFVSRCRPVMGAMAVLVTLALSGCTRQPAAPLPSTTTTDAPVFASDAEALAAATAAYAAYQEMSSLIGHEGGSLPERMSRVSAGEALESETASFVDMASKGLRGVGELAFDSLTVQSADLSTGMIQAYLCLDVSKTDVVDANGESSIPADRATRFPLHVNFVLDTAAQKLIVDTSESWSGKNFC</sequence>
<evidence type="ECO:0000313" key="2">
    <source>
        <dbReference type="EMBL" id="TFC09852.1"/>
    </source>
</evidence>
<evidence type="ECO:0000256" key="1">
    <source>
        <dbReference type="SAM" id="SignalP"/>
    </source>
</evidence>
<dbReference type="RefSeq" id="WP_134569284.1">
    <property type="nucleotide sequence ID" value="NZ_SOFP01000079.1"/>
</dbReference>
<dbReference type="PROSITE" id="PS51257">
    <property type="entry name" value="PROKAR_LIPOPROTEIN"/>
    <property type="match status" value="1"/>
</dbReference>
<dbReference type="EMBL" id="SOFP01000079">
    <property type="protein sequence ID" value="TFC09852.1"/>
    <property type="molecule type" value="Genomic_DNA"/>
</dbReference>
<protein>
    <recommendedName>
        <fullName evidence="4">Lipoprotein</fullName>
    </recommendedName>
</protein>
<evidence type="ECO:0000313" key="3">
    <source>
        <dbReference type="Proteomes" id="UP000298412"/>
    </source>
</evidence>
<comment type="caution">
    <text evidence="2">The sequence shown here is derived from an EMBL/GenBank/DDBJ whole genome shotgun (WGS) entry which is preliminary data.</text>
</comment>
<dbReference type="OrthoDB" id="5119803at2"/>
<name>A0A4V3IE00_9MICO</name>
<dbReference type="AlphaFoldDB" id="A0A4V3IE00"/>
<proteinExistence type="predicted"/>